<organism evidence="2 3">
    <name type="scientific">Xylaria bambusicola</name>
    <dbReference type="NCBI Taxonomy" id="326684"/>
    <lineage>
        <taxon>Eukaryota</taxon>
        <taxon>Fungi</taxon>
        <taxon>Dikarya</taxon>
        <taxon>Ascomycota</taxon>
        <taxon>Pezizomycotina</taxon>
        <taxon>Sordariomycetes</taxon>
        <taxon>Xylariomycetidae</taxon>
        <taxon>Xylariales</taxon>
        <taxon>Xylariaceae</taxon>
        <taxon>Xylaria</taxon>
    </lineage>
</organism>
<evidence type="ECO:0000313" key="2">
    <source>
        <dbReference type="EMBL" id="KAK5633506.1"/>
    </source>
</evidence>
<keyword evidence="1" id="KW-0040">ANK repeat</keyword>
<dbReference type="AlphaFoldDB" id="A0AAN7UWH7"/>
<dbReference type="PROSITE" id="PS50088">
    <property type="entry name" value="ANK_REPEAT"/>
    <property type="match status" value="1"/>
</dbReference>
<dbReference type="InterPro" id="IPR002110">
    <property type="entry name" value="Ankyrin_rpt"/>
</dbReference>
<keyword evidence="3" id="KW-1185">Reference proteome</keyword>
<dbReference type="PROSITE" id="PS50297">
    <property type="entry name" value="ANK_REP_REGION"/>
    <property type="match status" value="1"/>
</dbReference>
<dbReference type="Gene3D" id="1.25.40.20">
    <property type="entry name" value="Ankyrin repeat-containing domain"/>
    <property type="match status" value="1"/>
</dbReference>
<dbReference type="SMART" id="SM00248">
    <property type="entry name" value="ANK"/>
    <property type="match status" value="1"/>
</dbReference>
<dbReference type="InterPro" id="IPR036770">
    <property type="entry name" value="Ankyrin_rpt-contain_sf"/>
</dbReference>
<evidence type="ECO:0000313" key="3">
    <source>
        <dbReference type="Proteomes" id="UP001305414"/>
    </source>
</evidence>
<dbReference type="Pfam" id="PF00023">
    <property type="entry name" value="Ank"/>
    <property type="match status" value="1"/>
</dbReference>
<dbReference type="SUPFAM" id="SSF48403">
    <property type="entry name" value="Ankyrin repeat"/>
    <property type="match status" value="1"/>
</dbReference>
<evidence type="ECO:0000256" key="1">
    <source>
        <dbReference type="PROSITE-ProRule" id="PRU00023"/>
    </source>
</evidence>
<accession>A0AAN7UWH7</accession>
<name>A0AAN7UWH7_9PEZI</name>
<gene>
    <name evidence="2" type="ORF">RRF57_009220</name>
</gene>
<sequence>MVSRQHRGSTPLHAASRQRDLEAVKILIESGADVDALDEWDRISIQITNNPQIIAQLVAAGSKGRWLEAASWT</sequence>
<dbReference type="EMBL" id="JAWHQM010000033">
    <property type="protein sequence ID" value="KAK5633506.1"/>
    <property type="molecule type" value="Genomic_DNA"/>
</dbReference>
<proteinExistence type="predicted"/>
<feature type="repeat" description="ANK" evidence="1">
    <location>
        <begin position="7"/>
        <end position="39"/>
    </location>
</feature>
<dbReference type="Proteomes" id="UP001305414">
    <property type="component" value="Unassembled WGS sequence"/>
</dbReference>
<protein>
    <submittedName>
        <fullName evidence="2">Uncharacterized protein</fullName>
    </submittedName>
</protein>
<reference evidence="2 3" key="1">
    <citation type="submission" date="2023-10" db="EMBL/GenBank/DDBJ databases">
        <title>Draft genome sequence of Xylaria bambusicola isolate GMP-LS, the root and basal stem rot pathogen of sugarcane in Indonesia.</title>
        <authorList>
            <person name="Selvaraj P."/>
            <person name="Muralishankar V."/>
            <person name="Muruganantham S."/>
            <person name="Sp S."/>
            <person name="Haryani S."/>
            <person name="Lau K.J.X."/>
            <person name="Naqvi N.I."/>
        </authorList>
    </citation>
    <scope>NUCLEOTIDE SEQUENCE [LARGE SCALE GENOMIC DNA]</scope>
    <source>
        <strain evidence="2">GMP-LS</strain>
    </source>
</reference>
<comment type="caution">
    <text evidence="2">The sequence shown here is derived from an EMBL/GenBank/DDBJ whole genome shotgun (WGS) entry which is preliminary data.</text>
</comment>